<dbReference type="AlphaFoldDB" id="J3NQV0"/>
<sequence length="136" mass="15071">MPSPNAQRRRTVLIHARYIDDFPLMTFLVRLFGANECEVEWKRGYYQCILPRGLKPVSTAQLGQPPGVISALVVSHQALGSDGGTVSSGNSRSSNKRWITNATRRDENPRAVALVNTHDRGPIPYHCRRDSGGELS</sequence>
<dbReference type="OrthoDB" id="4620575at2759"/>
<gene>
    <name evidence="3" type="primary">20344114</name>
    <name evidence="2" type="ORF">GGTG_03656</name>
</gene>
<evidence type="ECO:0000256" key="1">
    <source>
        <dbReference type="SAM" id="MobiDB-lite"/>
    </source>
</evidence>
<dbReference type="VEuPathDB" id="FungiDB:GGTG_03656"/>
<accession>J3NQV0</accession>
<dbReference type="HOGENOM" id="CLU_1875563_0_0_1"/>
<evidence type="ECO:0000313" key="3">
    <source>
        <dbReference type="EnsemblFungi" id="EJT78556"/>
    </source>
</evidence>
<dbReference type="EnsemblFungi" id="EJT78556">
    <property type="protein sequence ID" value="EJT78556"/>
    <property type="gene ID" value="GGTG_03656"/>
</dbReference>
<reference evidence="4" key="1">
    <citation type="submission" date="2010-07" db="EMBL/GenBank/DDBJ databases">
        <title>The genome sequence of Gaeumannomyces graminis var. tritici strain R3-111a-1.</title>
        <authorList>
            <consortium name="The Broad Institute Genome Sequencing Platform"/>
            <person name="Ma L.-J."/>
            <person name="Dead R."/>
            <person name="Young S."/>
            <person name="Zeng Q."/>
            <person name="Koehrsen M."/>
            <person name="Alvarado L."/>
            <person name="Berlin A."/>
            <person name="Chapman S.B."/>
            <person name="Chen Z."/>
            <person name="Freedman E."/>
            <person name="Gellesch M."/>
            <person name="Goldberg J."/>
            <person name="Griggs A."/>
            <person name="Gujja S."/>
            <person name="Heilman E.R."/>
            <person name="Heiman D."/>
            <person name="Hepburn T."/>
            <person name="Howarth C."/>
            <person name="Jen D."/>
            <person name="Larson L."/>
            <person name="Mehta T."/>
            <person name="Neiman D."/>
            <person name="Pearson M."/>
            <person name="Roberts A."/>
            <person name="Saif S."/>
            <person name="Shea T."/>
            <person name="Shenoy N."/>
            <person name="Sisk P."/>
            <person name="Stolte C."/>
            <person name="Sykes S."/>
            <person name="Walk T."/>
            <person name="White J."/>
            <person name="Yandava C."/>
            <person name="Haas B."/>
            <person name="Nusbaum C."/>
            <person name="Birren B."/>
        </authorList>
    </citation>
    <scope>NUCLEOTIDE SEQUENCE [LARGE SCALE GENOMIC DNA]</scope>
    <source>
        <strain evidence="4">R3-111a-1</strain>
    </source>
</reference>
<protein>
    <submittedName>
        <fullName evidence="2 3">Uncharacterized protein</fullName>
    </submittedName>
</protein>
<reference evidence="2" key="3">
    <citation type="submission" date="2010-09" db="EMBL/GenBank/DDBJ databases">
        <title>Annotation of Gaeumannomyces graminis var. tritici R3-111a-1.</title>
        <authorList>
            <consortium name="The Broad Institute Genome Sequencing Platform"/>
            <person name="Ma L.-J."/>
            <person name="Dead R."/>
            <person name="Young S.K."/>
            <person name="Zeng Q."/>
            <person name="Gargeya S."/>
            <person name="Fitzgerald M."/>
            <person name="Haas B."/>
            <person name="Abouelleil A."/>
            <person name="Alvarado L."/>
            <person name="Arachchi H.M."/>
            <person name="Berlin A."/>
            <person name="Brown A."/>
            <person name="Chapman S.B."/>
            <person name="Chen Z."/>
            <person name="Dunbar C."/>
            <person name="Freedman E."/>
            <person name="Gearin G."/>
            <person name="Gellesch M."/>
            <person name="Goldberg J."/>
            <person name="Griggs A."/>
            <person name="Gujja S."/>
            <person name="Heiman D."/>
            <person name="Howarth C."/>
            <person name="Larson L."/>
            <person name="Lui A."/>
            <person name="MacDonald P.J.P."/>
            <person name="Mehta T."/>
            <person name="Montmayeur A."/>
            <person name="Murphy C."/>
            <person name="Neiman D."/>
            <person name="Pearson M."/>
            <person name="Priest M."/>
            <person name="Roberts A."/>
            <person name="Saif S."/>
            <person name="Shea T."/>
            <person name="Shenoy N."/>
            <person name="Sisk P."/>
            <person name="Stolte C."/>
            <person name="Sykes S."/>
            <person name="Yandava C."/>
            <person name="Wortman J."/>
            <person name="Nusbaum C."/>
            <person name="Birren B."/>
        </authorList>
    </citation>
    <scope>NUCLEOTIDE SEQUENCE</scope>
    <source>
        <strain evidence="2">R3-111a-1</strain>
    </source>
</reference>
<reference evidence="3" key="5">
    <citation type="submission" date="2018-04" db="UniProtKB">
        <authorList>
            <consortium name="EnsemblFungi"/>
        </authorList>
    </citation>
    <scope>IDENTIFICATION</scope>
    <source>
        <strain evidence="3">R3-111a-1</strain>
    </source>
</reference>
<feature type="compositionally biased region" description="Polar residues" evidence="1">
    <location>
        <begin position="84"/>
        <end position="102"/>
    </location>
</feature>
<dbReference type="GeneID" id="20344114"/>
<feature type="region of interest" description="Disordered" evidence="1">
    <location>
        <begin position="81"/>
        <end position="103"/>
    </location>
</feature>
<name>J3NQV0_GAET3</name>
<dbReference type="Proteomes" id="UP000006039">
    <property type="component" value="Unassembled WGS sequence"/>
</dbReference>
<proteinExistence type="predicted"/>
<reference evidence="3" key="4">
    <citation type="journal article" date="2015" name="G3 (Bethesda)">
        <title>Genome sequences of three phytopathogenic species of the Magnaporthaceae family of fungi.</title>
        <authorList>
            <person name="Okagaki L.H."/>
            <person name="Nunes C.C."/>
            <person name="Sailsbery J."/>
            <person name="Clay B."/>
            <person name="Brown D."/>
            <person name="John T."/>
            <person name="Oh Y."/>
            <person name="Young N."/>
            <person name="Fitzgerald M."/>
            <person name="Haas B.J."/>
            <person name="Zeng Q."/>
            <person name="Young S."/>
            <person name="Adiconis X."/>
            <person name="Fan L."/>
            <person name="Levin J.Z."/>
            <person name="Mitchell T.K."/>
            <person name="Okubara P.A."/>
            <person name="Farman M.L."/>
            <person name="Kohn L.M."/>
            <person name="Birren B."/>
            <person name="Ma L.-J."/>
            <person name="Dean R.A."/>
        </authorList>
    </citation>
    <scope>NUCLEOTIDE SEQUENCE</scope>
    <source>
        <strain evidence="3">R3-111a-1</strain>
    </source>
</reference>
<dbReference type="EMBL" id="GL385396">
    <property type="protein sequence ID" value="EJT78556.1"/>
    <property type="molecule type" value="Genomic_DNA"/>
</dbReference>
<organism evidence="2">
    <name type="scientific">Gaeumannomyces tritici (strain R3-111a-1)</name>
    <name type="common">Wheat and barley take-all root rot fungus</name>
    <name type="synonym">Gaeumannomyces graminis var. tritici</name>
    <dbReference type="NCBI Taxonomy" id="644352"/>
    <lineage>
        <taxon>Eukaryota</taxon>
        <taxon>Fungi</taxon>
        <taxon>Dikarya</taxon>
        <taxon>Ascomycota</taxon>
        <taxon>Pezizomycotina</taxon>
        <taxon>Sordariomycetes</taxon>
        <taxon>Sordariomycetidae</taxon>
        <taxon>Magnaporthales</taxon>
        <taxon>Magnaporthaceae</taxon>
        <taxon>Gaeumannomyces</taxon>
    </lineage>
</organism>
<evidence type="ECO:0000313" key="2">
    <source>
        <dbReference type="EMBL" id="EJT78556.1"/>
    </source>
</evidence>
<reference evidence="2" key="2">
    <citation type="submission" date="2010-07" db="EMBL/GenBank/DDBJ databases">
        <authorList>
            <consortium name="The Broad Institute Genome Sequencing Platform"/>
            <consortium name="Broad Institute Genome Sequencing Center for Infectious Disease"/>
            <person name="Ma L.-J."/>
            <person name="Dead R."/>
            <person name="Young S."/>
            <person name="Zeng Q."/>
            <person name="Koehrsen M."/>
            <person name="Alvarado L."/>
            <person name="Berlin A."/>
            <person name="Chapman S.B."/>
            <person name="Chen Z."/>
            <person name="Freedman E."/>
            <person name="Gellesch M."/>
            <person name="Goldberg J."/>
            <person name="Griggs A."/>
            <person name="Gujja S."/>
            <person name="Heilman E.R."/>
            <person name="Heiman D."/>
            <person name="Hepburn T."/>
            <person name="Howarth C."/>
            <person name="Jen D."/>
            <person name="Larson L."/>
            <person name="Mehta T."/>
            <person name="Neiman D."/>
            <person name="Pearson M."/>
            <person name="Roberts A."/>
            <person name="Saif S."/>
            <person name="Shea T."/>
            <person name="Shenoy N."/>
            <person name="Sisk P."/>
            <person name="Stolte C."/>
            <person name="Sykes S."/>
            <person name="Walk T."/>
            <person name="White J."/>
            <person name="Yandava C."/>
            <person name="Haas B."/>
            <person name="Nusbaum C."/>
            <person name="Birren B."/>
        </authorList>
    </citation>
    <scope>NUCLEOTIDE SEQUENCE</scope>
    <source>
        <strain evidence="2">R3-111a-1</strain>
    </source>
</reference>
<evidence type="ECO:0000313" key="4">
    <source>
        <dbReference type="Proteomes" id="UP000006039"/>
    </source>
</evidence>
<keyword evidence="4" id="KW-1185">Reference proteome</keyword>
<dbReference type="RefSeq" id="XP_009219701.1">
    <property type="nucleotide sequence ID" value="XM_009221437.1"/>
</dbReference>